<keyword evidence="6" id="KW-0282">Flagellum</keyword>
<evidence type="ECO:0000256" key="3">
    <source>
        <dbReference type="ARBA" id="ARBA00023143"/>
    </source>
</evidence>
<reference evidence="6 7" key="1">
    <citation type="submission" date="2018-08" db="EMBL/GenBank/DDBJ databases">
        <title>Murine metabolic-syndrome-specific gut microbial biobank.</title>
        <authorList>
            <person name="Liu C."/>
        </authorList>
    </citation>
    <scope>NUCLEOTIDE SEQUENCE [LARGE SCALE GENOMIC DNA]</scope>
    <source>
        <strain evidence="6 7">583</strain>
    </source>
</reference>
<keyword evidence="3 4" id="KW-0975">Bacterial flagellum</keyword>
<sequence length="96" mass="10960">MKIQGLSNIVSQSINKLDDNSKNKINFGEFLDQQLSKVNSLQKQDEDYKKMLAIGEVDNIHNAMIATEKADLALQLTLSIENKLMDAYKEIMRMQI</sequence>
<evidence type="ECO:0000313" key="7">
    <source>
        <dbReference type="Proteomes" id="UP000467132"/>
    </source>
</evidence>
<organism evidence="6 7">
    <name type="scientific">Senegalia massiliensis</name>
    <dbReference type="NCBI Taxonomy" id="1720316"/>
    <lineage>
        <taxon>Bacteria</taxon>
        <taxon>Bacillati</taxon>
        <taxon>Bacillota</taxon>
        <taxon>Clostridia</taxon>
        <taxon>Eubacteriales</taxon>
        <taxon>Clostridiaceae</taxon>
        <taxon>Senegalia</taxon>
    </lineage>
</organism>
<dbReference type="PANTHER" id="PTHR34653">
    <property type="match status" value="1"/>
</dbReference>
<dbReference type="OrthoDB" id="9812413at2"/>
<comment type="subcellular location">
    <subcellularLocation>
        <location evidence="1 4">Bacterial flagellum basal body</location>
    </subcellularLocation>
</comment>
<evidence type="ECO:0000313" key="6">
    <source>
        <dbReference type="EMBL" id="NBI07852.1"/>
    </source>
</evidence>
<dbReference type="RefSeq" id="WP_160198320.1">
    <property type="nucleotide sequence ID" value="NZ_QXXA01000016.1"/>
</dbReference>
<dbReference type="PRINTS" id="PR01006">
    <property type="entry name" value="FLGHOOKFLIE"/>
</dbReference>
<evidence type="ECO:0000256" key="4">
    <source>
        <dbReference type="HAMAP-Rule" id="MF_00724"/>
    </source>
</evidence>
<dbReference type="NCBIfam" id="TIGR00205">
    <property type="entry name" value="fliE"/>
    <property type="match status" value="1"/>
</dbReference>
<comment type="similarity">
    <text evidence="2 4">Belongs to the FliE family.</text>
</comment>
<dbReference type="HAMAP" id="MF_00724">
    <property type="entry name" value="FliE"/>
    <property type="match status" value="1"/>
</dbReference>
<dbReference type="EMBL" id="QXXA01000016">
    <property type="protein sequence ID" value="NBI07852.1"/>
    <property type="molecule type" value="Genomic_DNA"/>
</dbReference>
<dbReference type="Pfam" id="PF02049">
    <property type="entry name" value="FliE"/>
    <property type="match status" value="1"/>
</dbReference>
<keyword evidence="6" id="KW-0969">Cilium</keyword>
<dbReference type="InterPro" id="IPR001624">
    <property type="entry name" value="FliE"/>
</dbReference>
<dbReference type="GO" id="GO:0005198">
    <property type="term" value="F:structural molecule activity"/>
    <property type="evidence" value="ECO:0007669"/>
    <property type="project" value="UniProtKB-UniRule"/>
</dbReference>
<dbReference type="AlphaFoldDB" id="A0A845R338"/>
<accession>A0A845R338</accession>
<evidence type="ECO:0000256" key="2">
    <source>
        <dbReference type="ARBA" id="ARBA00009272"/>
    </source>
</evidence>
<dbReference type="GO" id="GO:0009425">
    <property type="term" value="C:bacterial-type flagellum basal body"/>
    <property type="evidence" value="ECO:0007669"/>
    <property type="project" value="UniProtKB-SubCell"/>
</dbReference>
<keyword evidence="7" id="KW-1185">Reference proteome</keyword>
<dbReference type="GO" id="GO:0071973">
    <property type="term" value="P:bacterial-type flagellum-dependent cell motility"/>
    <property type="evidence" value="ECO:0007669"/>
    <property type="project" value="InterPro"/>
</dbReference>
<keyword evidence="6" id="KW-0966">Cell projection</keyword>
<gene>
    <name evidence="4 6" type="primary">fliE</name>
    <name evidence="6" type="ORF">D3Z33_13410</name>
</gene>
<protein>
    <recommendedName>
        <fullName evidence="4 5">Flagellar hook-basal body complex protein FliE</fullName>
    </recommendedName>
</protein>
<evidence type="ECO:0000256" key="5">
    <source>
        <dbReference type="NCBIfam" id="TIGR00205"/>
    </source>
</evidence>
<dbReference type="PANTHER" id="PTHR34653:SF1">
    <property type="entry name" value="FLAGELLAR HOOK-BASAL BODY COMPLEX PROTEIN FLIE"/>
    <property type="match status" value="1"/>
</dbReference>
<name>A0A845R338_9CLOT</name>
<proteinExistence type="inferred from homology"/>
<dbReference type="GO" id="GO:0003774">
    <property type="term" value="F:cytoskeletal motor activity"/>
    <property type="evidence" value="ECO:0007669"/>
    <property type="project" value="InterPro"/>
</dbReference>
<dbReference type="Proteomes" id="UP000467132">
    <property type="component" value="Unassembled WGS sequence"/>
</dbReference>
<evidence type="ECO:0000256" key="1">
    <source>
        <dbReference type="ARBA" id="ARBA00004117"/>
    </source>
</evidence>
<comment type="caution">
    <text evidence="6">The sequence shown here is derived from an EMBL/GenBank/DDBJ whole genome shotgun (WGS) entry which is preliminary data.</text>
</comment>